<evidence type="ECO:0000256" key="3">
    <source>
        <dbReference type="RuleBase" id="RU362028"/>
    </source>
</evidence>
<sequence>MKIQLNVRMENAPTLQDYLKDIVGVPKGLLHELRMSKKVLVNGAIPNWTHTVQTGDMIILPVISEAVSPDPSIMDISVLYEDEHMLIVDKAADIETHPSSETGHKSLSNGVAHYFLENGIKAKVRHIHRLDKDTSGAILFAKHSLCGSILDRELAERKIKRTYLALVEGLMSNSSGTIDKAIGKDRHHASRRRISPSGQKAVTHYKVLKKFEKEKLSLVQLTLDTGRTHQIRVHMSSLGHPLYGDILYGAKNKHSRHSLHAWKLTVPHPFENGSVTVEAPIPTDFAPSSLAGEWQKL</sequence>
<evidence type="ECO:0000259" key="4">
    <source>
        <dbReference type="Pfam" id="PF00849"/>
    </source>
</evidence>
<organism evidence="5 6">
    <name type="scientific">Sutcliffiella tianshenii</name>
    <dbReference type="NCBI Taxonomy" id="1463404"/>
    <lineage>
        <taxon>Bacteria</taxon>
        <taxon>Bacillati</taxon>
        <taxon>Bacillota</taxon>
        <taxon>Bacilli</taxon>
        <taxon>Bacillales</taxon>
        <taxon>Bacillaceae</taxon>
        <taxon>Sutcliffiella</taxon>
    </lineage>
</organism>
<reference evidence="5 6" key="1">
    <citation type="submission" date="2021-01" db="EMBL/GenBank/DDBJ databases">
        <title>Genomic Encyclopedia of Type Strains, Phase IV (KMG-IV): sequencing the most valuable type-strain genomes for metagenomic binning, comparative biology and taxonomic classification.</title>
        <authorList>
            <person name="Goeker M."/>
        </authorList>
    </citation>
    <scope>NUCLEOTIDE SEQUENCE [LARGE SCALE GENOMIC DNA]</scope>
    <source>
        <strain evidence="5 6">DSM 25879</strain>
    </source>
</reference>
<dbReference type="InterPro" id="IPR020103">
    <property type="entry name" value="PsdUridine_synth_cat_dom_sf"/>
</dbReference>
<gene>
    <name evidence="5" type="ORF">JOC95_002765</name>
</gene>
<feature type="domain" description="Pseudouridine synthase RsuA/RluA-like" evidence="4">
    <location>
        <begin position="84"/>
        <end position="237"/>
    </location>
</feature>
<evidence type="ECO:0000313" key="6">
    <source>
        <dbReference type="Proteomes" id="UP000737402"/>
    </source>
</evidence>
<keyword evidence="6" id="KW-1185">Reference proteome</keyword>
<dbReference type="EMBL" id="JAFBED010000005">
    <property type="protein sequence ID" value="MBM7620910.1"/>
    <property type="molecule type" value="Genomic_DNA"/>
</dbReference>
<comment type="similarity">
    <text evidence="2 3">Belongs to the pseudouridine synthase RluA family.</text>
</comment>
<protein>
    <recommendedName>
        <fullName evidence="3">Pseudouridine synthase</fullName>
        <ecNumber evidence="3">5.4.99.-</ecNumber>
    </recommendedName>
</protein>
<dbReference type="InterPro" id="IPR006225">
    <property type="entry name" value="PsdUridine_synth_RluC/D"/>
</dbReference>
<dbReference type="Gene3D" id="3.30.2350.10">
    <property type="entry name" value="Pseudouridine synthase"/>
    <property type="match status" value="1"/>
</dbReference>
<dbReference type="InterPro" id="IPR050188">
    <property type="entry name" value="RluA_PseudoU_synthase"/>
</dbReference>
<evidence type="ECO:0000313" key="5">
    <source>
        <dbReference type="EMBL" id="MBM7620910.1"/>
    </source>
</evidence>
<dbReference type="SUPFAM" id="SSF55120">
    <property type="entry name" value="Pseudouridine synthase"/>
    <property type="match status" value="1"/>
</dbReference>
<comment type="caution">
    <text evidence="5">The sequence shown here is derived from an EMBL/GenBank/DDBJ whole genome shotgun (WGS) entry which is preliminary data.</text>
</comment>
<dbReference type="PANTHER" id="PTHR21600:SF71">
    <property type="entry name" value="PSEUDOURIDINE SYNTHASE"/>
    <property type="match status" value="1"/>
</dbReference>
<comment type="function">
    <text evidence="3">Responsible for synthesis of pseudouridine from uracil.</text>
</comment>
<dbReference type="GO" id="GO:0160140">
    <property type="term" value="F:23S rRNA pseudouridine(1911/1915/1917) synthase activity"/>
    <property type="evidence" value="ECO:0007669"/>
    <property type="project" value="UniProtKB-EC"/>
</dbReference>
<keyword evidence="3 5" id="KW-0413">Isomerase</keyword>
<dbReference type="CDD" id="cd02869">
    <property type="entry name" value="PseudoU_synth_RluA_like"/>
    <property type="match status" value="1"/>
</dbReference>
<evidence type="ECO:0000256" key="1">
    <source>
        <dbReference type="ARBA" id="ARBA00000073"/>
    </source>
</evidence>
<dbReference type="EC" id="5.4.99.-" evidence="3"/>
<dbReference type="InterPro" id="IPR006224">
    <property type="entry name" value="PsdUridine_synth_RluA-like_CS"/>
</dbReference>
<dbReference type="Proteomes" id="UP000737402">
    <property type="component" value="Unassembled WGS sequence"/>
</dbReference>
<proteinExistence type="inferred from homology"/>
<dbReference type="NCBIfam" id="TIGR00005">
    <property type="entry name" value="rluA_subfam"/>
    <property type="match status" value="1"/>
</dbReference>
<dbReference type="PANTHER" id="PTHR21600">
    <property type="entry name" value="MITOCHONDRIAL RNA PSEUDOURIDINE SYNTHASE"/>
    <property type="match status" value="1"/>
</dbReference>
<accession>A0ABS2P1W4</accession>
<dbReference type="Pfam" id="PF00849">
    <property type="entry name" value="PseudoU_synth_2"/>
    <property type="match status" value="1"/>
</dbReference>
<evidence type="ECO:0000256" key="2">
    <source>
        <dbReference type="ARBA" id="ARBA00010876"/>
    </source>
</evidence>
<name>A0ABS2P1W4_9BACI</name>
<comment type="catalytic activity">
    <reaction evidence="1 3">
        <text>a uridine in RNA = a pseudouridine in RNA</text>
        <dbReference type="Rhea" id="RHEA:48348"/>
        <dbReference type="Rhea" id="RHEA-COMP:12068"/>
        <dbReference type="Rhea" id="RHEA-COMP:12069"/>
        <dbReference type="ChEBI" id="CHEBI:65314"/>
        <dbReference type="ChEBI" id="CHEBI:65315"/>
    </reaction>
</comment>
<dbReference type="InterPro" id="IPR006145">
    <property type="entry name" value="PsdUridine_synth_RsuA/RluA"/>
</dbReference>
<dbReference type="RefSeq" id="WP_204417150.1">
    <property type="nucleotide sequence ID" value="NZ_JAFBED010000005.1"/>
</dbReference>
<dbReference type="PROSITE" id="PS01129">
    <property type="entry name" value="PSI_RLU"/>
    <property type="match status" value="1"/>
</dbReference>